<dbReference type="EMBL" id="JAODUO010001448">
    <property type="protein sequence ID" value="KAK2163715.1"/>
    <property type="molecule type" value="Genomic_DNA"/>
</dbReference>
<dbReference type="Proteomes" id="UP001209878">
    <property type="component" value="Unassembled WGS sequence"/>
</dbReference>
<protein>
    <submittedName>
        <fullName evidence="1">Uncharacterized protein</fullName>
    </submittedName>
</protein>
<sequence>MELAMSTNVDHLADDRYSRENSASQELSGINERFYWTFTVGPAGGIFRVMNIILSIPKDAVDKDVTIKIAVSHNDQDRPPQKI</sequence>
<dbReference type="AlphaFoldDB" id="A0AAD9K3K0"/>
<accession>A0AAD9K3K0</accession>
<proteinExistence type="predicted"/>
<organism evidence="1 2">
    <name type="scientific">Ridgeia piscesae</name>
    <name type="common">Tubeworm</name>
    <dbReference type="NCBI Taxonomy" id="27915"/>
    <lineage>
        <taxon>Eukaryota</taxon>
        <taxon>Metazoa</taxon>
        <taxon>Spiralia</taxon>
        <taxon>Lophotrochozoa</taxon>
        <taxon>Annelida</taxon>
        <taxon>Polychaeta</taxon>
        <taxon>Sedentaria</taxon>
        <taxon>Canalipalpata</taxon>
        <taxon>Sabellida</taxon>
        <taxon>Siboglinidae</taxon>
        <taxon>Ridgeia</taxon>
    </lineage>
</organism>
<comment type="caution">
    <text evidence="1">The sequence shown here is derived from an EMBL/GenBank/DDBJ whole genome shotgun (WGS) entry which is preliminary data.</text>
</comment>
<name>A0AAD9K3K0_RIDPI</name>
<keyword evidence="2" id="KW-1185">Reference proteome</keyword>
<evidence type="ECO:0000313" key="1">
    <source>
        <dbReference type="EMBL" id="KAK2163715.1"/>
    </source>
</evidence>
<evidence type="ECO:0000313" key="2">
    <source>
        <dbReference type="Proteomes" id="UP001209878"/>
    </source>
</evidence>
<gene>
    <name evidence="1" type="ORF">NP493_1443g00074</name>
</gene>
<reference evidence="1" key="1">
    <citation type="journal article" date="2023" name="Mol. Biol. Evol.">
        <title>Third-Generation Sequencing Reveals the Adaptive Role of the Epigenome in Three Deep-Sea Polychaetes.</title>
        <authorList>
            <person name="Perez M."/>
            <person name="Aroh O."/>
            <person name="Sun Y."/>
            <person name="Lan Y."/>
            <person name="Juniper S.K."/>
            <person name="Young C.R."/>
            <person name="Angers B."/>
            <person name="Qian P.Y."/>
        </authorList>
    </citation>
    <scope>NUCLEOTIDE SEQUENCE</scope>
    <source>
        <strain evidence="1">R07B-5</strain>
    </source>
</reference>